<proteinExistence type="predicted"/>
<accession>A0A3M7ZYK5</accession>
<feature type="transmembrane region" description="Helical" evidence="1">
    <location>
        <begin position="12"/>
        <end position="37"/>
    </location>
</feature>
<sequence>MRQNRRMLHRVALPLVTAGYLALVAWLTLGSVSWHAIGYQADYGVLTPSIWFDSATWTTGSIFEFGANIALFVPVGLLFAMIAGPRRWLGALVAALALTIAIELAQIPMPDRISDPRDLLANSAGAAIGMVVAGVGWLVRAAWRAAVRHSTAVAAPAVRPVDREPQLSRRAR</sequence>
<dbReference type="InterPro" id="IPR006976">
    <property type="entry name" value="VanZ-like"/>
</dbReference>
<feature type="domain" description="VanZ-like" evidence="2">
    <location>
        <begin position="20"/>
        <end position="133"/>
    </location>
</feature>
<dbReference type="Pfam" id="PF04892">
    <property type="entry name" value="VanZ"/>
    <property type="match status" value="1"/>
</dbReference>
<keyword evidence="1" id="KW-0812">Transmembrane</keyword>
<comment type="caution">
    <text evidence="3">The sequence shown here is derived from an EMBL/GenBank/DDBJ whole genome shotgun (WGS) entry which is preliminary data.</text>
</comment>
<dbReference type="OrthoDB" id="3787741at2"/>
<name>A0A3M7ZYK5_9MICO</name>
<dbReference type="EMBL" id="RHHB01000067">
    <property type="protein sequence ID" value="RNB44078.1"/>
    <property type="molecule type" value="Genomic_DNA"/>
</dbReference>
<dbReference type="AlphaFoldDB" id="A0A3M7ZYK5"/>
<protein>
    <submittedName>
        <fullName evidence="3">VanZ family protein</fullName>
    </submittedName>
</protein>
<dbReference type="Proteomes" id="UP000275048">
    <property type="component" value="Unassembled WGS sequence"/>
</dbReference>
<keyword evidence="1" id="KW-1133">Transmembrane helix</keyword>
<evidence type="ECO:0000313" key="3">
    <source>
        <dbReference type="EMBL" id="RNB44078.1"/>
    </source>
</evidence>
<reference evidence="3 4" key="1">
    <citation type="submission" date="2018-10" db="EMBL/GenBank/DDBJ databases">
        <title>Isolation, diversity and antibacterial activity of antinobacteria from the wheat rhizosphere soil.</title>
        <authorList>
            <person name="Sun T."/>
        </authorList>
    </citation>
    <scope>NUCLEOTIDE SEQUENCE [LARGE SCALE GENOMIC DNA]</scope>
    <source>
        <strain evidence="3 4">SJ-23</strain>
    </source>
</reference>
<feature type="transmembrane region" description="Helical" evidence="1">
    <location>
        <begin position="57"/>
        <end position="81"/>
    </location>
</feature>
<evidence type="ECO:0000313" key="4">
    <source>
        <dbReference type="Proteomes" id="UP000275048"/>
    </source>
</evidence>
<evidence type="ECO:0000256" key="1">
    <source>
        <dbReference type="SAM" id="Phobius"/>
    </source>
</evidence>
<feature type="transmembrane region" description="Helical" evidence="1">
    <location>
        <begin position="119"/>
        <end position="139"/>
    </location>
</feature>
<feature type="transmembrane region" description="Helical" evidence="1">
    <location>
        <begin position="88"/>
        <end position="107"/>
    </location>
</feature>
<keyword evidence="4" id="KW-1185">Reference proteome</keyword>
<keyword evidence="1" id="KW-0472">Membrane</keyword>
<gene>
    <name evidence="3" type="ORF">EDM22_18180</name>
</gene>
<organism evidence="3 4">
    <name type="scientific">Agromyces tardus</name>
    <dbReference type="NCBI Taxonomy" id="2583849"/>
    <lineage>
        <taxon>Bacteria</taxon>
        <taxon>Bacillati</taxon>
        <taxon>Actinomycetota</taxon>
        <taxon>Actinomycetes</taxon>
        <taxon>Micrococcales</taxon>
        <taxon>Microbacteriaceae</taxon>
        <taxon>Agromyces</taxon>
    </lineage>
</organism>
<evidence type="ECO:0000259" key="2">
    <source>
        <dbReference type="Pfam" id="PF04892"/>
    </source>
</evidence>